<dbReference type="SMR" id="W6NB83"/>
<dbReference type="PANTHER" id="PTHR33336">
    <property type="entry name" value="QUINOL MONOOXYGENASE YGIN-RELATED"/>
    <property type="match status" value="1"/>
</dbReference>
<dbReference type="Gene3D" id="3.30.70.100">
    <property type="match status" value="1"/>
</dbReference>
<dbReference type="EMBL" id="CBXI010000044">
    <property type="protein sequence ID" value="CDL92794.1"/>
    <property type="molecule type" value="Genomic_DNA"/>
</dbReference>
<proteinExistence type="predicted"/>
<dbReference type="GO" id="GO:0003824">
    <property type="term" value="F:catalytic activity"/>
    <property type="evidence" value="ECO:0007669"/>
    <property type="project" value="TreeGrafter"/>
</dbReference>
<dbReference type="RefSeq" id="WP_017753335.1">
    <property type="nucleotide sequence ID" value="NZ_CBXI010000044.1"/>
</dbReference>
<evidence type="ECO:0000313" key="3">
    <source>
        <dbReference type="Proteomes" id="UP000019482"/>
    </source>
</evidence>
<dbReference type="Pfam" id="PF03992">
    <property type="entry name" value="ABM"/>
    <property type="match status" value="1"/>
</dbReference>
<dbReference type="GeneID" id="29420890"/>
<organism evidence="2 3">
    <name type="scientific">Clostridium tyrobutyricum DIVETGP</name>
    <dbReference type="NCBI Taxonomy" id="1408889"/>
    <lineage>
        <taxon>Bacteria</taxon>
        <taxon>Bacillati</taxon>
        <taxon>Bacillota</taxon>
        <taxon>Clostridia</taxon>
        <taxon>Eubacteriales</taxon>
        <taxon>Clostridiaceae</taxon>
        <taxon>Clostridium</taxon>
    </lineage>
</organism>
<dbReference type="AlphaFoldDB" id="W6NB83"/>
<accession>W6NB83</accession>
<protein>
    <recommendedName>
        <fullName evidence="1">ABM domain-containing protein</fullName>
    </recommendedName>
</protein>
<reference evidence="2 3" key="1">
    <citation type="journal article" date="2015" name="Genome Announc.">
        <title>Draft Genome Sequence of Clostridium tyrobutyricum Strain DIVETGP, Isolated from Cow's Milk for Grana Padano Production.</title>
        <authorList>
            <person name="Soggiu A."/>
            <person name="Piras C."/>
            <person name="Gaiarsa S."/>
            <person name="Sassera D."/>
            <person name="Roncada P."/>
            <person name="Bendixen E."/>
            <person name="Brasca M."/>
            <person name="Bonizzi L."/>
        </authorList>
    </citation>
    <scope>NUCLEOTIDE SEQUENCE [LARGE SCALE GENOMIC DNA]</scope>
    <source>
        <strain evidence="2 3">DIVETGP</strain>
    </source>
</reference>
<dbReference type="Proteomes" id="UP000019482">
    <property type="component" value="Unassembled WGS sequence"/>
</dbReference>
<evidence type="ECO:0000313" key="2">
    <source>
        <dbReference type="EMBL" id="CDL92794.1"/>
    </source>
</evidence>
<name>W6NB83_CLOTY</name>
<dbReference type="InterPro" id="IPR011008">
    <property type="entry name" value="Dimeric_a/b-barrel"/>
</dbReference>
<dbReference type="SUPFAM" id="SSF54909">
    <property type="entry name" value="Dimeric alpha+beta barrel"/>
    <property type="match status" value="1"/>
</dbReference>
<gene>
    <name evidence="2" type="ORF">CTDIVETGP_2864</name>
</gene>
<keyword evidence="3" id="KW-1185">Reference proteome</keyword>
<dbReference type="InterPro" id="IPR050744">
    <property type="entry name" value="AI-2_Isomerase_LsrG"/>
</dbReference>
<dbReference type="InterPro" id="IPR007138">
    <property type="entry name" value="ABM_dom"/>
</dbReference>
<comment type="caution">
    <text evidence="2">The sequence shown here is derived from an EMBL/GenBank/DDBJ whole genome shotgun (WGS) entry which is preliminary data.</text>
</comment>
<sequence>MIKVVAKGYIKSGQTDKFKEIASELIKKSRNEEANISYGLYEDTNNKQILTFMEEWKSKDGLEKHMKTEHFVRIMAELGKLQEKDMDINIYTNAM</sequence>
<feature type="domain" description="ABM" evidence="1">
    <location>
        <begin position="2"/>
        <end position="91"/>
    </location>
</feature>
<dbReference type="PROSITE" id="PS51725">
    <property type="entry name" value="ABM"/>
    <property type="match status" value="1"/>
</dbReference>
<dbReference type="OrthoDB" id="287932at2"/>
<dbReference type="PANTHER" id="PTHR33336:SF15">
    <property type="entry name" value="ABM DOMAIN-CONTAINING PROTEIN"/>
    <property type="match status" value="1"/>
</dbReference>
<evidence type="ECO:0000259" key="1">
    <source>
        <dbReference type="PROSITE" id="PS51725"/>
    </source>
</evidence>